<evidence type="ECO:0000313" key="2">
    <source>
        <dbReference type="EMBL" id="MER6976033.1"/>
    </source>
</evidence>
<dbReference type="EMBL" id="JBEPCU010000019">
    <property type="protein sequence ID" value="MER6976033.1"/>
    <property type="molecule type" value="Genomic_DNA"/>
</dbReference>
<sequence>MKVTIEQVAALRTASRSYRLTPSDDKAKEEMEIPAEEIVITWQKLDENPPTVTVTAPTGPDGWHLPIPQRPDWLVTLIRSGAPDWWMPGSGRVPRAPEAPTEPRRERAAK</sequence>
<accession>A0ABV1VVT1</accession>
<protein>
    <submittedName>
        <fullName evidence="2">Uncharacterized protein</fullName>
    </submittedName>
</protein>
<dbReference type="Proteomes" id="UP001458415">
    <property type="component" value="Unassembled WGS sequence"/>
</dbReference>
<name>A0ABV1VVT1_9ACTN</name>
<comment type="caution">
    <text evidence="2">The sequence shown here is derived from an EMBL/GenBank/DDBJ whole genome shotgun (WGS) entry which is preliminary data.</text>
</comment>
<dbReference type="RefSeq" id="WP_086726975.1">
    <property type="nucleotide sequence ID" value="NZ_MUBM01000165.1"/>
</dbReference>
<feature type="region of interest" description="Disordered" evidence="1">
    <location>
        <begin position="87"/>
        <end position="110"/>
    </location>
</feature>
<proteinExistence type="predicted"/>
<reference evidence="2 3" key="1">
    <citation type="submission" date="2024-06" db="EMBL/GenBank/DDBJ databases">
        <title>The Natural Products Discovery Center: Release of the First 8490 Sequenced Strains for Exploring Actinobacteria Biosynthetic Diversity.</title>
        <authorList>
            <person name="Kalkreuter E."/>
            <person name="Kautsar S.A."/>
            <person name="Yang D."/>
            <person name="Bader C.D."/>
            <person name="Teijaro C.N."/>
            <person name="Fluegel L."/>
            <person name="Davis C.M."/>
            <person name="Simpson J.R."/>
            <person name="Lauterbach L."/>
            <person name="Steele A.D."/>
            <person name="Gui C."/>
            <person name="Meng S."/>
            <person name="Li G."/>
            <person name="Viehrig K."/>
            <person name="Ye F."/>
            <person name="Su P."/>
            <person name="Kiefer A.F."/>
            <person name="Nichols A."/>
            <person name="Cepeda A.J."/>
            <person name="Yan W."/>
            <person name="Fan B."/>
            <person name="Jiang Y."/>
            <person name="Adhikari A."/>
            <person name="Zheng C.-J."/>
            <person name="Schuster L."/>
            <person name="Cowan T.M."/>
            <person name="Smanski M.J."/>
            <person name="Chevrette M.G."/>
            <person name="De Carvalho L.P.S."/>
            <person name="Shen B."/>
        </authorList>
    </citation>
    <scope>NUCLEOTIDE SEQUENCE [LARGE SCALE GENOMIC DNA]</scope>
    <source>
        <strain evidence="2 3">NPDC000634</strain>
    </source>
</reference>
<evidence type="ECO:0000256" key="1">
    <source>
        <dbReference type="SAM" id="MobiDB-lite"/>
    </source>
</evidence>
<evidence type="ECO:0000313" key="3">
    <source>
        <dbReference type="Proteomes" id="UP001458415"/>
    </source>
</evidence>
<keyword evidence="3" id="KW-1185">Reference proteome</keyword>
<feature type="compositionally biased region" description="Basic and acidic residues" evidence="1">
    <location>
        <begin position="101"/>
        <end position="110"/>
    </location>
</feature>
<gene>
    <name evidence="2" type="ORF">ABT317_02995</name>
</gene>
<organism evidence="2 3">
    <name type="scientific">Streptomyces carpinensis</name>
    <dbReference type="NCBI Taxonomy" id="66369"/>
    <lineage>
        <taxon>Bacteria</taxon>
        <taxon>Bacillati</taxon>
        <taxon>Actinomycetota</taxon>
        <taxon>Actinomycetes</taxon>
        <taxon>Kitasatosporales</taxon>
        <taxon>Streptomycetaceae</taxon>
        <taxon>Streptomyces</taxon>
    </lineage>
</organism>